<name>A0A512N2E2_9HYPH</name>
<accession>A0A512N2E2</accession>
<keyword evidence="1" id="KW-0472">Membrane</keyword>
<sequence>MTPLSHQGLYRNSPLMFGGLLGAIALLIGGIAASMHVATTGDELLPLMFGTLGLFVLVFLVFLLMALRQHRWTIEAQPCWSRSVLWCR</sequence>
<dbReference type="EMBL" id="BKAJ01000004">
    <property type="protein sequence ID" value="GEP53154.1"/>
    <property type="molecule type" value="Genomic_DNA"/>
</dbReference>
<keyword evidence="3" id="KW-1185">Reference proteome</keyword>
<organism evidence="2 3">
    <name type="scientific">Reyranella soli</name>
    <dbReference type="NCBI Taxonomy" id="1230389"/>
    <lineage>
        <taxon>Bacteria</taxon>
        <taxon>Pseudomonadati</taxon>
        <taxon>Pseudomonadota</taxon>
        <taxon>Alphaproteobacteria</taxon>
        <taxon>Hyphomicrobiales</taxon>
        <taxon>Reyranellaceae</taxon>
        <taxon>Reyranella</taxon>
    </lineage>
</organism>
<evidence type="ECO:0000256" key="1">
    <source>
        <dbReference type="SAM" id="Phobius"/>
    </source>
</evidence>
<protein>
    <submittedName>
        <fullName evidence="2">Uncharacterized protein</fullName>
    </submittedName>
</protein>
<keyword evidence="1" id="KW-1133">Transmembrane helix</keyword>
<reference evidence="2 3" key="1">
    <citation type="submission" date="2019-07" db="EMBL/GenBank/DDBJ databases">
        <title>Whole genome shotgun sequence of Reyranella soli NBRC 108950.</title>
        <authorList>
            <person name="Hosoyama A."/>
            <person name="Uohara A."/>
            <person name="Ohji S."/>
            <person name="Ichikawa N."/>
        </authorList>
    </citation>
    <scope>NUCLEOTIDE SEQUENCE [LARGE SCALE GENOMIC DNA]</scope>
    <source>
        <strain evidence="2 3">NBRC 108950</strain>
    </source>
</reference>
<dbReference type="Proteomes" id="UP000321058">
    <property type="component" value="Unassembled WGS sequence"/>
</dbReference>
<evidence type="ECO:0000313" key="3">
    <source>
        <dbReference type="Proteomes" id="UP000321058"/>
    </source>
</evidence>
<keyword evidence="1" id="KW-0812">Transmembrane</keyword>
<gene>
    <name evidence="2" type="ORF">RSO01_03200</name>
</gene>
<proteinExistence type="predicted"/>
<feature type="transmembrane region" description="Helical" evidence="1">
    <location>
        <begin position="44"/>
        <end position="67"/>
    </location>
</feature>
<feature type="transmembrane region" description="Helical" evidence="1">
    <location>
        <begin position="15"/>
        <end position="38"/>
    </location>
</feature>
<dbReference type="AlphaFoldDB" id="A0A512N2E2"/>
<evidence type="ECO:0000313" key="2">
    <source>
        <dbReference type="EMBL" id="GEP53154.1"/>
    </source>
</evidence>
<comment type="caution">
    <text evidence="2">The sequence shown here is derived from an EMBL/GenBank/DDBJ whole genome shotgun (WGS) entry which is preliminary data.</text>
</comment>